<evidence type="ECO:0000313" key="1">
    <source>
        <dbReference type="EMBL" id="MBO8200724.1"/>
    </source>
</evidence>
<keyword evidence="2" id="KW-1185">Reference proteome</keyword>
<protein>
    <submittedName>
        <fullName evidence="1">Uncharacterized protein</fullName>
    </submittedName>
</protein>
<sequence length="202" mass="22719">MVFGRTKRRETDALRAKFVANRETVRSWTARWECPEVEWPPFDEVPGPWVVAPRERKRWLEQHAPFLDTYRWLLEARPVAAGVNQLVAEWEFGAGHEFQQLTIRFRSVLDPDYLAEKLALGIHAAALKGWQDDDVHDLYDWLLEGVNQCVGAGGVRAQYRTGFLLTEMSCGAVGPKEVITTTRTSLTDTALGGAPLNSHGSA</sequence>
<dbReference type="RefSeq" id="WP_209212337.1">
    <property type="nucleotide sequence ID" value="NZ_JAFFZM010000012.1"/>
</dbReference>
<name>A0ABS3XZE4_9ACTN</name>
<proteinExistence type="predicted"/>
<comment type="caution">
    <text evidence="1">The sequence shown here is derived from an EMBL/GenBank/DDBJ whole genome shotgun (WGS) entry which is preliminary data.</text>
</comment>
<gene>
    <name evidence="1" type="ORF">JW613_20770</name>
</gene>
<evidence type="ECO:0000313" key="2">
    <source>
        <dbReference type="Proteomes" id="UP000721954"/>
    </source>
</evidence>
<organism evidence="1 2">
    <name type="scientific">Streptomyces smyrnaeus</name>
    <dbReference type="NCBI Taxonomy" id="1387713"/>
    <lineage>
        <taxon>Bacteria</taxon>
        <taxon>Bacillati</taxon>
        <taxon>Actinomycetota</taxon>
        <taxon>Actinomycetes</taxon>
        <taxon>Kitasatosporales</taxon>
        <taxon>Streptomycetaceae</taxon>
        <taxon>Streptomyces</taxon>
    </lineage>
</organism>
<dbReference type="EMBL" id="JAFFZM010000012">
    <property type="protein sequence ID" value="MBO8200724.1"/>
    <property type="molecule type" value="Genomic_DNA"/>
</dbReference>
<dbReference type="GeneID" id="96261056"/>
<reference evidence="1 2" key="1">
    <citation type="submission" date="2021-02" db="EMBL/GenBank/DDBJ databases">
        <title>Streptomyces spirodelae sp. nov., isolated from duckweed.</title>
        <authorList>
            <person name="Saimee Y."/>
            <person name="Duangmal K."/>
        </authorList>
    </citation>
    <scope>NUCLEOTIDE SEQUENCE [LARGE SCALE GENOMIC DNA]</scope>
    <source>
        <strain evidence="1 2">DSM 42105</strain>
    </source>
</reference>
<dbReference type="Proteomes" id="UP000721954">
    <property type="component" value="Unassembled WGS sequence"/>
</dbReference>
<accession>A0ABS3XZE4</accession>